<reference evidence="1" key="1">
    <citation type="submission" date="2023-05" db="EMBL/GenBank/DDBJ databases">
        <title>Cataloging the Phylogenetic Diversity of Human Bladder Bacteria.</title>
        <authorList>
            <person name="Du J."/>
        </authorList>
    </citation>
    <scope>NUCLEOTIDE SEQUENCE</scope>
    <source>
        <strain evidence="1">UMB1050</strain>
    </source>
</reference>
<gene>
    <name evidence="1" type="ORF">QP451_05760</name>
</gene>
<dbReference type="Proteomes" id="UP001236303">
    <property type="component" value="Unassembled WGS sequence"/>
</dbReference>
<dbReference type="RefSeq" id="WP_285070967.1">
    <property type="nucleotide sequence ID" value="NZ_JASOPA010000003.1"/>
</dbReference>
<protein>
    <submittedName>
        <fullName evidence="1">Uncharacterized protein</fullName>
    </submittedName>
</protein>
<proteinExistence type="predicted"/>
<comment type="caution">
    <text evidence="1">The sequence shown here is derived from an EMBL/GenBank/DDBJ whole genome shotgun (WGS) entry which is preliminary data.</text>
</comment>
<sequence>MNFIHIQYVREGFSRFGWKRRILSEWGGEADFYAMPNMNNGRLKFFRRPCVEIGMHGPERDLR</sequence>
<evidence type="ECO:0000313" key="1">
    <source>
        <dbReference type="EMBL" id="MDK7242543.1"/>
    </source>
</evidence>
<dbReference type="AlphaFoldDB" id="A0AAW6Y8Z9"/>
<evidence type="ECO:0000313" key="2">
    <source>
        <dbReference type="Proteomes" id="UP001236303"/>
    </source>
</evidence>
<name>A0AAW6Y8Z9_NEISU</name>
<dbReference type="EMBL" id="JASOPA010000003">
    <property type="protein sequence ID" value="MDK7242543.1"/>
    <property type="molecule type" value="Genomic_DNA"/>
</dbReference>
<organism evidence="1 2">
    <name type="scientific">Neisseria subflava</name>
    <dbReference type="NCBI Taxonomy" id="28449"/>
    <lineage>
        <taxon>Bacteria</taxon>
        <taxon>Pseudomonadati</taxon>
        <taxon>Pseudomonadota</taxon>
        <taxon>Betaproteobacteria</taxon>
        <taxon>Neisseriales</taxon>
        <taxon>Neisseriaceae</taxon>
        <taxon>Neisseria</taxon>
    </lineage>
</organism>
<accession>A0AAW6Y8Z9</accession>